<dbReference type="InterPro" id="IPR032675">
    <property type="entry name" value="LRR_dom_sf"/>
</dbReference>
<dbReference type="Gene3D" id="3.80.10.10">
    <property type="entry name" value="Ribonuclease Inhibitor"/>
    <property type="match status" value="1"/>
</dbReference>
<evidence type="ECO:0000313" key="3">
    <source>
        <dbReference type="Proteomes" id="UP000664534"/>
    </source>
</evidence>
<dbReference type="Proteomes" id="UP000664534">
    <property type="component" value="Unassembled WGS sequence"/>
</dbReference>
<reference evidence="2" key="1">
    <citation type="submission" date="2021-03" db="EMBL/GenBank/DDBJ databases">
        <authorList>
            <person name="Tagirdzhanova G."/>
        </authorList>
    </citation>
    <scope>NUCLEOTIDE SEQUENCE</scope>
</reference>
<organism evidence="2 3">
    <name type="scientific">Imshaugia aleurites</name>
    <dbReference type="NCBI Taxonomy" id="172621"/>
    <lineage>
        <taxon>Eukaryota</taxon>
        <taxon>Fungi</taxon>
        <taxon>Dikarya</taxon>
        <taxon>Ascomycota</taxon>
        <taxon>Pezizomycotina</taxon>
        <taxon>Lecanoromycetes</taxon>
        <taxon>OSLEUM clade</taxon>
        <taxon>Lecanoromycetidae</taxon>
        <taxon>Lecanorales</taxon>
        <taxon>Lecanorineae</taxon>
        <taxon>Parmeliaceae</taxon>
        <taxon>Imshaugia</taxon>
    </lineage>
</organism>
<dbReference type="EMBL" id="CAJPDT010000075">
    <property type="protein sequence ID" value="CAF9934289.1"/>
    <property type="molecule type" value="Genomic_DNA"/>
</dbReference>
<dbReference type="OrthoDB" id="550575at2759"/>
<name>A0A8H3G3U5_9LECA</name>
<gene>
    <name evidence="2" type="ORF">IMSHALPRED_009662</name>
</gene>
<dbReference type="SUPFAM" id="SSF52047">
    <property type="entry name" value="RNI-like"/>
    <property type="match status" value="1"/>
</dbReference>
<evidence type="ECO:0000313" key="2">
    <source>
        <dbReference type="EMBL" id="CAF9934289.1"/>
    </source>
</evidence>
<sequence length="272" mass="29343">MARGGLSHNQRQSQFWAGYRAVRDGLATSSRVSKTPSSSRGGTARKPREPKKPYTPAEYRPVETEYFGDSGEWNPGFYLPGQKKMVFGGDFAINDTHVDTLVAAGPNYCRNLRHFQCGDTDSGNGAALTDASIIRLAAACPSLIHVSLEASTNLTDASLLALVTKCPDLQYVQISGNDKVAGSMKGSALEAMTEDKSLGKKLQKLRLTDQGQYDKKFSKIVKSLSAKRKKLAIEVGELCEGGIGVDTWLGGKQKEGYQAFDGPGGFSRYGGF</sequence>
<feature type="region of interest" description="Disordered" evidence="1">
    <location>
        <begin position="26"/>
        <end position="58"/>
    </location>
</feature>
<feature type="compositionally biased region" description="Low complexity" evidence="1">
    <location>
        <begin position="28"/>
        <end position="40"/>
    </location>
</feature>
<accession>A0A8H3G3U5</accession>
<protein>
    <submittedName>
        <fullName evidence="2">Uncharacterized protein</fullName>
    </submittedName>
</protein>
<comment type="caution">
    <text evidence="2">The sequence shown here is derived from an EMBL/GenBank/DDBJ whole genome shotgun (WGS) entry which is preliminary data.</text>
</comment>
<evidence type="ECO:0000256" key="1">
    <source>
        <dbReference type="SAM" id="MobiDB-lite"/>
    </source>
</evidence>
<dbReference type="AlphaFoldDB" id="A0A8H3G3U5"/>
<proteinExistence type="predicted"/>
<keyword evidence="3" id="KW-1185">Reference proteome</keyword>